<evidence type="ECO:0000256" key="2">
    <source>
        <dbReference type="ARBA" id="ARBA00022679"/>
    </source>
</evidence>
<evidence type="ECO:0000313" key="5">
    <source>
        <dbReference type="EMBL" id="GGJ85924.1"/>
    </source>
</evidence>
<dbReference type="Pfam" id="PF01209">
    <property type="entry name" value="Ubie_methyltran"/>
    <property type="match status" value="1"/>
</dbReference>
<reference evidence="5" key="1">
    <citation type="journal article" date="2014" name="Int. J. Syst. Evol. Microbiol.">
        <title>Complete genome sequence of Corynebacterium casei LMG S-19264T (=DSM 44701T), isolated from a smear-ripened cheese.</title>
        <authorList>
            <consortium name="US DOE Joint Genome Institute (JGI-PGF)"/>
            <person name="Walter F."/>
            <person name="Albersmeier A."/>
            <person name="Kalinowski J."/>
            <person name="Ruckert C."/>
        </authorList>
    </citation>
    <scope>NUCLEOTIDE SEQUENCE</scope>
    <source>
        <strain evidence="5">CGMCC 1.8984</strain>
    </source>
</reference>
<sequence length="263" mass="28834">MLDGTVERQEVVGPIRFGRGIRPYTRRMTRADHGKDPSQVSAMFDRVAARYDRTNNVLSVGNAPLWRVATTRAVAPKPGERILDVAAGTGTSSASLAKSGASVVAADFSPGMIEVGRRRQSGVPNMVFVEADATKLPFGDGEFDAVTVSFGLRNVNEPKKALAEFFRVTKPGGRLVVCEFSHPPVGFVRAGYHAYQRYVMPPLVRLSSSNDTAYEYLNESIEAWPDQRTLAAWLREAGWVDVEWRNLTMGVVALHRGRKPVAG</sequence>
<dbReference type="PANTHER" id="PTHR43591:SF24">
    <property type="entry name" value="2-METHOXY-6-POLYPRENYL-1,4-BENZOQUINOL METHYLASE, MITOCHONDRIAL"/>
    <property type="match status" value="1"/>
</dbReference>
<dbReference type="PROSITE" id="PS01184">
    <property type="entry name" value="UBIE_2"/>
    <property type="match status" value="1"/>
</dbReference>
<dbReference type="InterPro" id="IPR004033">
    <property type="entry name" value="UbiE/COQ5_MeTrFase"/>
</dbReference>
<evidence type="ECO:0000313" key="6">
    <source>
        <dbReference type="Proteomes" id="UP000636956"/>
    </source>
</evidence>
<dbReference type="CDD" id="cd02440">
    <property type="entry name" value="AdoMet_MTases"/>
    <property type="match status" value="1"/>
</dbReference>
<comment type="caution">
    <text evidence="5">The sequence shown here is derived from an EMBL/GenBank/DDBJ whole genome shotgun (WGS) entry which is preliminary data.</text>
</comment>
<dbReference type="InterPro" id="IPR023576">
    <property type="entry name" value="UbiE/COQ5_MeTrFase_CS"/>
</dbReference>
<dbReference type="Gene3D" id="3.40.50.150">
    <property type="entry name" value="Vaccinia Virus protein VP39"/>
    <property type="match status" value="1"/>
</dbReference>
<dbReference type="GO" id="GO:0032259">
    <property type="term" value="P:methylation"/>
    <property type="evidence" value="ECO:0007669"/>
    <property type="project" value="UniProtKB-KW"/>
</dbReference>
<feature type="binding site" evidence="4">
    <location>
        <position position="149"/>
    </location>
    <ligand>
        <name>S-adenosyl-L-methionine</name>
        <dbReference type="ChEBI" id="CHEBI:59789"/>
    </ligand>
</feature>
<dbReference type="GO" id="GO:0043770">
    <property type="term" value="F:demethylmenaquinone methyltransferase activity"/>
    <property type="evidence" value="ECO:0007669"/>
    <property type="project" value="UniProtKB-UniRule"/>
</dbReference>
<keyword evidence="6" id="KW-1185">Reference proteome</keyword>
<reference evidence="5" key="2">
    <citation type="submission" date="2020-09" db="EMBL/GenBank/DDBJ databases">
        <authorList>
            <person name="Sun Q."/>
            <person name="Zhou Y."/>
        </authorList>
    </citation>
    <scope>NUCLEOTIDE SEQUENCE</scope>
    <source>
        <strain evidence="5">CGMCC 1.8984</strain>
    </source>
</reference>
<evidence type="ECO:0000256" key="4">
    <source>
        <dbReference type="HAMAP-Rule" id="MF_01813"/>
    </source>
</evidence>
<dbReference type="InterPro" id="IPR029063">
    <property type="entry name" value="SAM-dependent_MTases_sf"/>
</dbReference>
<dbReference type="NCBIfam" id="TIGR01934">
    <property type="entry name" value="MenG_MenH_UbiE"/>
    <property type="match status" value="1"/>
</dbReference>
<protein>
    <recommendedName>
        <fullName evidence="4">Demethylmenaquinone methyltransferase</fullName>
        <ecNumber evidence="4">2.1.1.163</ecNumber>
    </recommendedName>
</protein>
<dbReference type="PROSITE" id="PS51608">
    <property type="entry name" value="SAM_MT_UBIE"/>
    <property type="match status" value="1"/>
</dbReference>
<gene>
    <name evidence="4 5" type="primary">menG</name>
    <name evidence="5" type="ORF">GCM10011372_25330</name>
</gene>
<accession>A0A917PPF4</accession>
<evidence type="ECO:0000256" key="1">
    <source>
        <dbReference type="ARBA" id="ARBA00022603"/>
    </source>
</evidence>
<dbReference type="GO" id="GO:0009234">
    <property type="term" value="P:menaquinone biosynthetic process"/>
    <property type="evidence" value="ECO:0007669"/>
    <property type="project" value="UniProtKB-UniRule"/>
</dbReference>
<dbReference type="EC" id="2.1.1.163" evidence="4"/>
<dbReference type="AlphaFoldDB" id="A0A917PPF4"/>
<comment type="function">
    <text evidence="4">Methyltransferase required for the conversion of demethylmenaquinol (DMKH2) to menaquinol (MKH2).</text>
</comment>
<proteinExistence type="inferred from homology"/>
<evidence type="ECO:0000256" key="3">
    <source>
        <dbReference type="ARBA" id="ARBA00022691"/>
    </source>
</evidence>
<keyword evidence="1 4" id="KW-0489">Methyltransferase</keyword>
<feature type="binding site" evidence="4">
    <location>
        <begin position="132"/>
        <end position="133"/>
    </location>
    <ligand>
        <name>S-adenosyl-L-methionine</name>
        <dbReference type="ChEBI" id="CHEBI:59789"/>
    </ligand>
</feature>
<dbReference type="PANTHER" id="PTHR43591">
    <property type="entry name" value="METHYLTRANSFERASE"/>
    <property type="match status" value="1"/>
</dbReference>
<keyword evidence="4" id="KW-0474">Menaquinone biosynthesis</keyword>
<comment type="catalytic activity">
    <reaction evidence="4">
        <text>a 2-demethylmenaquinol + S-adenosyl-L-methionine = a menaquinol + S-adenosyl-L-homocysteine + H(+)</text>
        <dbReference type="Rhea" id="RHEA:42640"/>
        <dbReference type="Rhea" id="RHEA-COMP:9539"/>
        <dbReference type="Rhea" id="RHEA-COMP:9563"/>
        <dbReference type="ChEBI" id="CHEBI:15378"/>
        <dbReference type="ChEBI" id="CHEBI:18151"/>
        <dbReference type="ChEBI" id="CHEBI:55437"/>
        <dbReference type="ChEBI" id="CHEBI:57856"/>
        <dbReference type="ChEBI" id="CHEBI:59789"/>
        <dbReference type="EC" id="2.1.1.163"/>
    </reaction>
</comment>
<comment type="pathway">
    <text evidence="4">Quinol/quinone metabolism; menaquinone biosynthesis; menaquinol from 1,4-dihydroxy-2-naphthoate: step 2/2.</text>
</comment>
<dbReference type="HAMAP" id="MF_01813">
    <property type="entry name" value="MenG_UbiE_methyltr"/>
    <property type="match status" value="1"/>
</dbReference>
<keyword evidence="2 4" id="KW-0808">Transferase</keyword>
<feature type="binding site" evidence="4">
    <location>
        <position position="107"/>
    </location>
    <ligand>
        <name>S-adenosyl-L-methionine</name>
        <dbReference type="ChEBI" id="CHEBI:59789"/>
    </ligand>
</feature>
<dbReference type="Proteomes" id="UP000636956">
    <property type="component" value="Unassembled WGS sequence"/>
</dbReference>
<dbReference type="EMBL" id="BMMD01000014">
    <property type="protein sequence ID" value="GGJ85924.1"/>
    <property type="molecule type" value="Genomic_DNA"/>
</dbReference>
<name>A0A917PPF4_9MICO</name>
<organism evidence="5 6">
    <name type="scientific">Agromyces bauzanensis</name>
    <dbReference type="NCBI Taxonomy" id="1308924"/>
    <lineage>
        <taxon>Bacteria</taxon>
        <taxon>Bacillati</taxon>
        <taxon>Actinomycetota</taxon>
        <taxon>Actinomycetes</taxon>
        <taxon>Micrococcales</taxon>
        <taxon>Microbacteriaceae</taxon>
        <taxon>Agromyces</taxon>
    </lineage>
</organism>
<feature type="binding site" evidence="4">
    <location>
        <position position="89"/>
    </location>
    <ligand>
        <name>S-adenosyl-L-methionine</name>
        <dbReference type="ChEBI" id="CHEBI:59789"/>
    </ligand>
</feature>
<comment type="similarity">
    <text evidence="4">Belongs to the class I-like SAM-binding methyltransferase superfamily. MenG/UbiE family.</text>
</comment>
<dbReference type="SUPFAM" id="SSF53335">
    <property type="entry name" value="S-adenosyl-L-methionine-dependent methyltransferases"/>
    <property type="match status" value="1"/>
</dbReference>
<keyword evidence="3 4" id="KW-0949">S-adenosyl-L-methionine</keyword>